<feature type="transmembrane region" description="Helical" evidence="1">
    <location>
        <begin position="6"/>
        <end position="25"/>
    </location>
</feature>
<dbReference type="AlphaFoldDB" id="A0A0F9V7M8"/>
<evidence type="ECO:0008006" key="3">
    <source>
        <dbReference type="Google" id="ProtNLM"/>
    </source>
</evidence>
<comment type="caution">
    <text evidence="2">The sequence shown here is derived from an EMBL/GenBank/DDBJ whole genome shotgun (WGS) entry which is preliminary data.</text>
</comment>
<feature type="transmembrane region" description="Helical" evidence="1">
    <location>
        <begin position="114"/>
        <end position="134"/>
    </location>
</feature>
<feature type="transmembrane region" description="Helical" evidence="1">
    <location>
        <begin position="32"/>
        <end position="53"/>
    </location>
</feature>
<accession>A0A0F9V7M8</accession>
<dbReference type="Pfam" id="PF13367">
    <property type="entry name" value="PrsW-protease"/>
    <property type="match status" value="1"/>
</dbReference>
<feature type="transmembrane region" description="Helical" evidence="1">
    <location>
        <begin position="154"/>
        <end position="177"/>
    </location>
</feature>
<evidence type="ECO:0000256" key="1">
    <source>
        <dbReference type="SAM" id="Phobius"/>
    </source>
</evidence>
<keyword evidence="1" id="KW-0812">Transmembrane</keyword>
<keyword evidence="1" id="KW-1133">Transmembrane helix</keyword>
<feature type="transmembrane region" description="Helical" evidence="1">
    <location>
        <begin position="76"/>
        <end position="102"/>
    </location>
</feature>
<dbReference type="InterPro" id="IPR026898">
    <property type="entry name" value="PrsW"/>
</dbReference>
<feature type="transmembrane region" description="Helical" evidence="1">
    <location>
        <begin position="214"/>
        <end position="235"/>
    </location>
</feature>
<protein>
    <recommendedName>
        <fullName evidence="3">PrsW family intramembrane metalloprotease</fullName>
    </recommendedName>
</protein>
<feature type="transmembrane region" description="Helical" evidence="1">
    <location>
        <begin position="184"/>
        <end position="208"/>
    </location>
</feature>
<gene>
    <name evidence="2" type="ORF">LCGC14_0175910</name>
</gene>
<dbReference type="GO" id="GO:0008233">
    <property type="term" value="F:peptidase activity"/>
    <property type="evidence" value="ECO:0007669"/>
    <property type="project" value="InterPro"/>
</dbReference>
<dbReference type="EMBL" id="LAZR01000069">
    <property type="protein sequence ID" value="KKN95722.1"/>
    <property type="molecule type" value="Genomic_DNA"/>
</dbReference>
<proteinExistence type="predicted"/>
<reference evidence="2" key="1">
    <citation type="journal article" date="2015" name="Nature">
        <title>Complex archaea that bridge the gap between prokaryotes and eukaryotes.</title>
        <authorList>
            <person name="Spang A."/>
            <person name="Saw J.H."/>
            <person name="Jorgensen S.L."/>
            <person name="Zaremba-Niedzwiedzka K."/>
            <person name="Martijn J."/>
            <person name="Lind A.E."/>
            <person name="van Eijk R."/>
            <person name="Schleper C."/>
            <person name="Guy L."/>
            <person name="Ettema T.J."/>
        </authorList>
    </citation>
    <scope>NUCLEOTIDE SEQUENCE</scope>
</reference>
<organism evidence="2">
    <name type="scientific">marine sediment metagenome</name>
    <dbReference type="NCBI Taxonomy" id="412755"/>
    <lineage>
        <taxon>unclassified sequences</taxon>
        <taxon>metagenomes</taxon>
        <taxon>ecological metagenomes</taxon>
    </lineage>
</organism>
<name>A0A0F9V7M8_9ZZZZ</name>
<sequence>MEPELLITHFFIGFLALGVVFPYFYKKKPSAPIFPIIILSFIISYLVYLWALAWETNAMVEFNQIMALKVSGFEKYTWYFTLLAASIEELTKLVGLFILMHLTVKNYIIKDKKYPLPTFGKLGIISAILIGGLFSSYENLLYVKYSTYQESVEILMDRVIAGVFFIHVTAVYINYYFITHHKKFIPIGIILSIIFHATYNYLVFMAIFGRTSDFYAWLYAWGTFFIIVFLPNGGINSMNQLIKKFKQKQT</sequence>
<evidence type="ECO:0000313" key="2">
    <source>
        <dbReference type="EMBL" id="KKN95722.1"/>
    </source>
</evidence>
<keyword evidence="1" id="KW-0472">Membrane</keyword>